<dbReference type="STRING" id="1230097.A0A423WYR8"/>
<comment type="caution">
    <text evidence="8">The sequence shown here is derived from an EMBL/GenBank/DDBJ whole genome shotgun (WGS) entry which is preliminary data.</text>
</comment>
<dbReference type="OrthoDB" id="1470350at2759"/>
<dbReference type="InterPro" id="IPR001128">
    <property type="entry name" value="Cyt_P450"/>
</dbReference>
<keyword evidence="5 6" id="KW-0408">Iron</keyword>
<dbReference type="CDD" id="cd11070">
    <property type="entry name" value="CYP56-like"/>
    <property type="match status" value="1"/>
</dbReference>
<proteinExistence type="inferred from homology"/>
<dbReference type="GO" id="GO:0020037">
    <property type="term" value="F:heme binding"/>
    <property type="evidence" value="ECO:0007669"/>
    <property type="project" value="InterPro"/>
</dbReference>
<keyword evidence="3 6" id="KW-0349">Heme</keyword>
<keyword evidence="7" id="KW-0560">Oxidoreductase</keyword>
<dbReference type="InParanoid" id="A0A423WYR8"/>
<dbReference type="EMBL" id="LKEB01000033">
    <property type="protein sequence ID" value="ROW08701.1"/>
    <property type="molecule type" value="Genomic_DNA"/>
</dbReference>
<dbReference type="PRINTS" id="PR00463">
    <property type="entry name" value="EP450I"/>
</dbReference>
<dbReference type="PRINTS" id="PR00385">
    <property type="entry name" value="P450"/>
</dbReference>
<dbReference type="SUPFAM" id="SSF48264">
    <property type="entry name" value="Cytochrome P450"/>
    <property type="match status" value="1"/>
</dbReference>
<evidence type="ECO:0000256" key="7">
    <source>
        <dbReference type="RuleBase" id="RU000461"/>
    </source>
</evidence>
<sequence length="559" mass="63058">MALFFSAAVAVLLLLCGYTLYSAICLLQNYLAARKIGVPVRIIPVDHINPVWVLVSQQVVSVLKRLPFGLGDNNITKYNYLGFELAIRWKSHEEMGDAFILCSPGRNWLYLGNPDIITTMLKRNTDFPHDSELTAMLDVFGPNIATAQGADWKKMRKLIASCFGDSNLEPVWQESIAQASDMGRYWSSQPSVDTVAHDTRTLSLNVMSRAGFGKVYPFKGHHEPQLKLGGTSLSYKEALQTILENSIVIMVLGTKFLAKPWLPRSLQRLHYACASFQGYMTELYEAEKKNSLEGKRSDRNLMTSLVRASQQETKESLNENEIYGNMFAFNFAGHDTTAHNFVWIIYFLAGNPQVQDWIHDEIEHVLGGRPREEWNYKTDYPRLKRCLAVVFESLRLYQPVGLAKWTGEHSATLQVGDKTLVIPPKTMVSPSHASAHTDPKYWGPDSLTWRPSRWIEPGPPSSAPGDLDGEEVVTPVRGTFIAWSDGVRDCPGKKFSQVESVATIAALFREWRVDPVTNPGETLEAARERVLRFIEEDTGMVLLVQLLHPERCPLAWKKR</sequence>
<dbReference type="AlphaFoldDB" id="A0A423WYR8"/>
<dbReference type="GO" id="GO:0016705">
    <property type="term" value="F:oxidoreductase activity, acting on paired donors, with incorporation or reduction of molecular oxygen"/>
    <property type="evidence" value="ECO:0007669"/>
    <property type="project" value="InterPro"/>
</dbReference>
<dbReference type="PANTHER" id="PTHR24305:SF166">
    <property type="entry name" value="CYTOCHROME P450 12A4, MITOCHONDRIAL-RELATED"/>
    <property type="match status" value="1"/>
</dbReference>
<organism evidence="8 9">
    <name type="scientific">Cytospora leucostoma</name>
    <dbReference type="NCBI Taxonomy" id="1230097"/>
    <lineage>
        <taxon>Eukaryota</taxon>
        <taxon>Fungi</taxon>
        <taxon>Dikarya</taxon>
        <taxon>Ascomycota</taxon>
        <taxon>Pezizomycotina</taxon>
        <taxon>Sordariomycetes</taxon>
        <taxon>Sordariomycetidae</taxon>
        <taxon>Diaporthales</taxon>
        <taxon>Cytosporaceae</taxon>
        <taxon>Cytospora</taxon>
    </lineage>
</organism>
<keyword evidence="9" id="KW-1185">Reference proteome</keyword>
<dbReference type="Pfam" id="PF00067">
    <property type="entry name" value="p450"/>
    <property type="match status" value="1"/>
</dbReference>
<accession>A0A423WYR8</accession>
<comment type="cofactor">
    <cofactor evidence="1 6">
        <name>heme</name>
        <dbReference type="ChEBI" id="CHEBI:30413"/>
    </cofactor>
</comment>
<dbReference type="Proteomes" id="UP000285146">
    <property type="component" value="Unassembled WGS sequence"/>
</dbReference>
<evidence type="ECO:0000256" key="6">
    <source>
        <dbReference type="PIRSR" id="PIRSR602401-1"/>
    </source>
</evidence>
<dbReference type="Gene3D" id="1.10.630.10">
    <property type="entry name" value="Cytochrome P450"/>
    <property type="match status" value="1"/>
</dbReference>
<dbReference type="GO" id="GO:0004497">
    <property type="term" value="F:monooxygenase activity"/>
    <property type="evidence" value="ECO:0007669"/>
    <property type="project" value="UniProtKB-KW"/>
</dbReference>
<reference evidence="8 9" key="1">
    <citation type="submission" date="2015-09" db="EMBL/GenBank/DDBJ databases">
        <title>Host preference determinants of Valsa canker pathogens revealed by comparative genomics.</title>
        <authorList>
            <person name="Yin Z."/>
            <person name="Huang L."/>
        </authorList>
    </citation>
    <scope>NUCLEOTIDE SEQUENCE [LARGE SCALE GENOMIC DNA]</scope>
    <source>
        <strain evidence="8 9">SXYLt</strain>
    </source>
</reference>
<name>A0A423WYR8_9PEZI</name>
<dbReference type="InterPro" id="IPR017972">
    <property type="entry name" value="Cyt_P450_CS"/>
</dbReference>
<dbReference type="InterPro" id="IPR050121">
    <property type="entry name" value="Cytochrome_P450_monoxygenase"/>
</dbReference>
<dbReference type="PANTHER" id="PTHR24305">
    <property type="entry name" value="CYTOCHROME P450"/>
    <property type="match status" value="1"/>
</dbReference>
<feature type="binding site" description="axial binding residue" evidence="6">
    <location>
        <position position="490"/>
    </location>
    <ligand>
        <name>heme</name>
        <dbReference type="ChEBI" id="CHEBI:30413"/>
    </ligand>
    <ligandPart>
        <name>Fe</name>
        <dbReference type="ChEBI" id="CHEBI:18248"/>
    </ligandPart>
</feature>
<dbReference type="PROSITE" id="PS00086">
    <property type="entry name" value="CYTOCHROME_P450"/>
    <property type="match status" value="1"/>
</dbReference>
<dbReference type="GO" id="GO:0005506">
    <property type="term" value="F:iron ion binding"/>
    <property type="evidence" value="ECO:0007669"/>
    <property type="project" value="InterPro"/>
</dbReference>
<evidence type="ECO:0000256" key="3">
    <source>
        <dbReference type="ARBA" id="ARBA00022617"/>
    </source>
</evidence>
<evidence type="ECO:0000256" key="5">
    <source>
        <dbReference type="ARBA" id="ARBA00023004"/>
    </source>
</evidence>
<protein>
    <submittedName>
        <fullName evidence="8">Uncharacterized protein</fullName>
    </submittedName>
</protein>
<keyword evidence="4 6" id="KW-0479">Metal-binding</keyword>
<evidence type="ECO:0000256" key="2">
    <source>
        <dbReference type="ARBA" id="ARBA00010617"/>
    </source>
</evidence>
<evidence type="ECO:0000256" key="1">
    <source>
        <dbReference type="ARBA" id="ARBA00001971"/>
    </source>
</evidence>
<evidence type="ECO:0000313" key="8">
    <source>
        <dbReference type="EMBL" id="ROW08701.1"/>
    </source>
</evidence>
<gene>
    <name evidence="8" type="ORF">VPNG_06399</name>
</gene>
<evidence type="ECO:0000256" key="4">
    <source>
        <dbReference type="ARBA" id="ARBA00022723"/>
    </source>
</evidence>
<evidence type="ECO:0000313" key="9">
    <source>
        <dbReference type="Proteomes" id="UP000285146"/>
    </source>
</evidence>
<keyword evidence="7" id="KW-0503">Monooxygenase</keyword>
<dbReference type="InterPro" id="IPR036396">
    <property type="entry name" value="Cyt_P450_sf"/>
</dbReference>
<dbReference type="InterPro" id="IPR002401">
    <property type="entry name" value="Cyt_P450_E_grp-I"/>
</dbReference>
<comment type="similarity">
    <text evidence="2 7">Belongs to the cytochrome P450 family.</text>
</comment>